<dbReference type="EMBL" id="AP021857">
    <property type="protein sequence ID" value="BBO22289.1"/>
    <property type="molecule type" value="Genomic_DNA"/>
</dbReference>
<organism evidence="3 4">
    <name type="scientific">Candidatus Desulfobacillus denitrificans</name>
    <dbReference type="NCBI Taxonomy" id="2608985"/>
    <lineage>
        <taxon>Bacteria</taxon>
        <taxon>Pseudomonadati</taxon>
        <taxon>Pseudomonadota</taxon>
        <taxon>Betaproteobacteria</taxon>
        <taxon>Candidatus Desulfobacillus</taxon>
    </lineage>
</organism>
<evidence type="ECO:0000313" key="3">
    <source>
        <dbReference type="EMBL" id="BBO22289.1"/>
    </source>
</evidence>
<evidence type="ECO:0000259" key="2">
    <source>
        <dbReference type="Pfam" id="PF04892"/>
    </source>
</evidence>
<feature type="transmembrane region" description="Helical" evidence="1">
    <location>
        <begin position="112"/>
        <end position="131"/>
    </location>
</feature>
<feature type="transmembrane region" description="Helical" evidence="1">
    <location>
        <begin position="231"/>
        <end position="251"/>
    </location>
</feature>
<evidence type="ECO:0000313" key="4">
    <source>
        <dbReference type="Proteomes" id="UP000662914"/>
    </source>
</evidence>
<dbReference type="Pfam" id="PF04892">
    <property type="entry name" value="VanZ"/>
    <property type="match status" value="1"/>
</dbReference>
<feature type="transmembrane region" description="Helical" evidence="1">
    <location>
        <begin position="12"/>
        <end position="33"/>
    </location>
</feature>
<name>A0A809R427_9PROT</name>
<feature type="transmembrane region" description="Helical" evidence="1">
    <location>
        <begin position="53"/>
        <end position="74"/>
    </location>
</feature>
<dbReference type="KEGG" id="ddz:DSYM_29880"/>
<reference evidence="3" key="1">
    <citation type="journal article" name="DNA Res.">
        <title>The physiological potential of anammox bacteria as revealed by their core genome structure.</title>
        <authorList>
            <person name="Okubo T."/>
            <person name="Toyoda A."/>
            <person name="Fukuhara K."/>
            <person name="Uchiyama I."/>
            <person name="Harigaya Y."/>
            <person name="Kuroiwa M."/>
            <person name="Suzuki T."/>
            <person name="Murakami Y."/>
            <person name="Suwa Y."/>
            <person name="Takami H."/>
        </authorList>
    </citation>
    <scope>NUCLEOTIDE SEQUENCE</scope>
    <source>
        <strain evidence="3">317325-3</strain>
    </source>
</reference>
<keyword evidence="1" id="KW-0472">Membrane</keyword>
<accession>A0A809R427</accession>
<gene>
    <name evidence="3" type="ORF">DSYM_29880</name>
</gene>
<feature type="transmembrane region" description="Helical" evidence="1">
    <location>
        <begin position="202"/>
        <end position="224"/>
    </location>
</feature>
<feature type="domain" description="VanZ-like" evidence="2">
    <location>
        <begin position="27"/>
        <end position="130"/>
    </location>
</feature>
<evidence type="ECO:0000256" key="1">
    <source>
        <dbReference type="SAM" id="Phobius"/>
    </source>
</evidence>
<dbReference type="AlphaFoldDB" id="A0A809R427"/>
<dbReference type="InterPro" id="IPR006976">
    <property type="entry name" value="VanZ-like"/>
</dbReference>
<keyword evidence="1" id="KW-0812">Transmembrane</keyword>
<feature type="transmembrane region" description="Helical" evidence="1">
    <location>
        <begin position="152"/>
        <end position="172"/>
    </location>
</feature>
<proteinExistence type="predicted"/>
<sequence length="356" mass="37726">MRPKERPAASPLAAYLAVAYALLIAYASLHPFSGWRDNGAPPFAYLAAAWPRYYTGFDLAINVLAYVPLGFLIVPALQPRLGIAAAALLAALAGGGLSFAMETLQNFLPSRVPSNIDLACNAIGAMIGAAAGMNWGREQVDGGRLHRLRTQLVVPGHAADFGLVLLGLWLIAQLNPELLLFGTGDLRALLDLPPLPYSARRFAVVEAGVAAAGTLAAGLVAWSLLRRRSRWLLAALLLAPLAIKAFANAVLVNAAQFAQWITPGNLAGLAVGALALLAATWLPALAQRTLAALALLFATALVNLAPENPYLTASLAVWQQGHFLNFNGLTRLVSSLWPFAALPYLMLPRPRTGERP</sequence>
<feature type="transmembrane region" description="Helical" evidence="1">
    <location>
        <begin position="257"/>
        <end position="282"/>
    </location>
</feature>
<keyword evidence="1" id="KW-1133">Transmembrane helix</keyword>
<dbReference type="Proteomes" id="UP000662914">
    <property type="component" value="Chromosome"/>
</dbReference>
<feature type="transmembrane region" description="Helical" evidence="1">
    <location>
        <begin position="81"/>
        <end position="100"/>
    </location>
</feature>
<protein>
    <submittedName>
        <fullName evidence="3">Teicoplanin resistance protein VanZ</fullName>
    </submittedName>
</protein>